<dbReference type="SUPFAM" id="SSF55681">
    <property type="entry name" value="Class II aaRS and biotin synthetases"/>
    <property type="match status" value="1"/>
</dbReference>
<dbReference type="InterPro" id="IPR045864">
    <property type="entry name" value="aa-tRNA-synth_II/BPL/LPL"/>
</dbReference>
<proteinExistence type="predicted"/>
<evidence type="ECO:0000313" key="5">
    <source>
        <dbReference type="EMBL" id="GGI03873.1"/>
    </source>
</evidence>
<dbReference type="AlphaFoldDB" id="A0A8J3AC25"/>
<evidence type="ECO:0000256" key="1">
    <source>
        <dbReference type="ARBA" id="ARBA00022598"/>
    </source>
</evidence>
<accession>A0A8J3AC25</accession>
<keyword evidence="6" id="KW-1185">Reference proteome</keyword>
<dbReference type="InterPro" id="IPR003142">
    <property type="entry name" value="BPL_C"/>
</dbReference>
<evidence type="ECO:0000256" key="2">
    <source>
        <dbReference type="ARBA" id="ARBA00023267"/>
    </source>
</evidence>
<keyword evidence="2" id="KW-0092">Biotin</keyword>
<dbReference type="Pfam" id="PF03099">
    <property type="entry name" value="BPL_LplA_LipB"/>
    <property type="match status" value="1"/>
</dbReference>
<dbReference type="Gene3D" id="2.30.30.100">
    <property type="match status" value="1"/>
</dbReference>
<feature type="domain" description="BPL/LPL catalytic" evidence="4">
    <location>
        <begin position="8"/>
        <end position="197"/>
    </location>
</feature>
<dbReference type="GO" id="GO:0005737">
    <property type="term" value="C:cytoplasm"/>
    <property type="evidence" value="ECO:0007669"/>
    <property type="project" value="TreeGrafter"/>
</dbReference>
<dbReference type="NCBIfam" id="TIGR00121">
    <property type="entry name" value="birA_ligase"/>
    <property type="match status" value="1"/>
</dbReference>
<comment type="caution">
    <text evidence="5">The sequence shown here is derived from an EMBL/GenBank/DDBJ whole genome shotgun (WGS) entry which is preliminary data.</text>
</comment>
<dbReference type="RefSeq" id="WP_130650884.1">
    <property type="nucleotide sequence ID" value="NZ_BMHA01000002.1"/>
</dbReference>
<sequence>MAGRLARHERVAAVLAGPLPFSRLLEVERTTSTSDLALERVRAGDGPGLVVVADRQTAGRGRQGRRWLDGPGPQASLLLTAVAATPPVHPTLVPLAAGLASVDAVRSAGADPALKWPNDVLLGGRKAAGILVEQHRVEGRGMVLVGIGIDVDWRGVARDDERAGWTSVAEATGAPVDRGGVLADVLRGLAAWLHAVAADPLRLLVAYREVCATIGAEVTVDLPDGSRLSGRAVDLDPDGRLVVDTGARQLAVGAGDVHHVR</sequence>
<keyword evidence="1 5" id="KW-0436">Ligase</keyword>
<dbReference type="EC" id="6.3.4.15" evidence="3"/>
<dbReference type="Proteomes" id="UP000650511">
    <property type="component" value="Unassembled WGS sequence"/>
</dbReference>
<protein>
    <recommendedName>
        <fullName evidence="3">biotin--[biotin carboxyl-carrier protein] ligase</fullName>
        <ecNumber evidence="3">6.3.4.15</ecNumber>
    </recommendedName>
</protein>
<dbReference type="PROSITE" id="PS51733">
    <property type="entry name" value="BPL_LPL_CATALYTIC"/>
    <property type="match status" value="1"/>
</dbReference>
<dbReference type="PANTHER" id="PTHR12835:SF5">
    <property type="entry name" value="BIOTIN--PROTEIN LIGASE"/>
    <property type="match status" value="1"/>
</dbReference>
<evidence type="ECO:0000313" key="6">
    <source>
        <dbReference type="Proteomes" id="UP000650511"/>
    </source>
</evidence>
<dbReference type="OrthoDB" id="9807064at2"/>
<dbReference type="Gene3D" id="3.30.930.10">
    <property type="entry name" value="Bira Bifunctional Protein, Domain 2"/>
    <property type="match status" value="1"/>
</dbReference>
<name>A0A8J3AC25_9ACTN</name>
<dbReference type="Pfam" id="PF02237">
    <property type="entry name" value="BPL_C"/>
    <property type="match status" value="1"/>
</dbReference>
<dbReference type="CDD" id="cd16442">
    <property type="entry name" value="BPL"/>
    <property type="match status" value="1"/>
</dbReference>
<reference evidence="5" key="2">
    <citation type="submission" date="2020-09" db="EMBL/GenBank/DDBJ databases">
        <authorList>
            <person name="Sun Q."/>
            <person name="Zhou Y."/>
        </authorList>
    </citation>
    <scope>NUCLEOTIDE SEQUENCE</scope>
    <source>
        <strain evidence="5">CGMCC 1.14988</strain>
    </source>
</reference>
<evidence type="ECO:0000256" key="3">
    <source>
        <dbReference type="ARBA" id="ARBA00024227"/>
    </source>
</evidence>
<evidence type="ECO:0000259" key="4">
    <source>
        <dbReference type="PROSITE" id="PS51733"/>
    </source>
</evidence>
<gene>
    <name evidence="5" type="ORF">GCM10011354_06220</name>
</gene>
<dbReference type="GO" id="GO:0004077">
    <property type="term" value="F:biotin--[biotin carboxyl-carrier protein] ligase activity"/>
    <property type="evidence" value="ECO:0007669"/>
    <property type="project" value="UniProtKB-EC"/>
</dbReference>
<dbReference type="InterPro" id="IPR004143">
    <property type="entry name" value="BPL_LPL_catalytic"/>
</dbReference>
<dbReference type="PANTHER" id="PTHR12835">
    <property type="entry name" value="BIOTIN PROTEIN LIGASE"/>
    <property type="match status" value="1"/>
</dbReference>
<dbReference type="EMBL" id="BMHA01000002">
    <property type="protein sequence ID" value="GGI03873.1"/>
    <property type="molecule type" value="Genomic_DNA"/>
</dbReference>
<reference evidence="5" key="1">
    <citation type="journal article" date="2014" name="Int. J. Syst. Evol. Microbiol.">
        <title>Complete genome sequence of Corynebacterium casei LMG S-19264T (=DSM 44701T), isolated from a smear-ripened cheese.</title>
        <authorList>
            <consortium name="US DOE Joint Genome Institute (JGI-PGF)"/>
            <person name="Walter F."/>
            <person name="Albersmeier A."/>
            <person name="Kalinowski J."/>
            <person name="Ruckert C."/>
        </authorList>
    </citation>
    <scope>NUCLEOTIDE SEQUENCE</scope>
    <source>
        <strain evidence="5">CGMCC 1.14988</strain>
    </source>
</reference>
<organism evidence="5 6">
    <name type="scientific">Egicoccus halophilus</name>
    <dbReference type="NCBI Taxonomy" id="1670830"/>
    <lineage>
        <taxon>Bacteria</taxon>
        <taxon>Bacillati</taxon>
        <taxon>Actinomycetota</taxon>
        <taxon>Nitriliruptoria</taxon>
        <taxon>Egicoccales</taxon>
        <taxon>Egicoccaceae</taxon>
        <taxon>Egicoccus</taxon>
    </lineage>
</organism>
<dbReference type="InterPro" id="IPR004408">
    <property type="entry name" value="Biotin_CoA_COase_ligase"/>
</dbReference>